<evidence type="ECO:0008006" key="5">
    <source>
        <dbReference type="Google" id="ProtNLM"/>
    </source>
</evidence>
<dbReference type="InterPro" id="IPR050357">
    <property type="entry name" value="Arrestin_domain-protein"/>
</dbReference>
<dbReference type="Pfam" id="PF00339">
    <property type="entry name" value="Arrestin_N"/>
    <property type="match status" value="1"/>
</dbReference>
<dbReference type="PANTHER" id="PTHR11188:SF17">
    <property type="entry name" value="FI21816P1"/>
    <property type="match status" value="1"/>
</dbReference>
<organism evidence="3 4">
    <name type="scientific">Paramecium octaurelia</name>
    <dbReference type="NCBI Taxonomy" id="43137"/>
    <lineage>
        <taxon>Eukaryota</taxon>
        <taxon>Sar</taxon>
        <taxon>Alveolata</taxon>
        <taxon>Ciliophora</taxon>
        <taxon>Intramacronucleata</taxon>
        <taxon>Oligohymenophorea</taxon>
        <taxon>Peniculida</taxon>
        <taxon>Parameciidae</taxon>
        <taxon>Paramecium</taxon>
    </lineage>
</organism>
<name>A0A8S1TWB3_PAROT</name>
<dbReference type="Pfam" id="PF02752">
    <property type="entry name" value="Arrestin_C"/>
    <property type="match status" value="1"/>
</dbReference>
<dbReference type="GO" id="GO:0005737">
    <property type="term" value="C:cytoplasm"/>
    <property type="evidence" value="ECO:0007669"/>
    <property type="project" value="TreeGrafter"/>
</dbReference>
<reference evidence="3" key="1">
    <citation type="submission" date="2021-01" db="EMBL/GenBank/DDBJ databases">
        <authorList>
            <consortium name="Genoscope - CEA"/>
            <person name="William W."/>
        </authorList>
    </citation>
    <scope>NUCLEOTIDE SEQUENCE</scope>
</reference>
<feature type="domain" description="Arrestin C-terminal-like" evidence="2">
    <location>
        <begin position="177"/>
        <end position="312"/>
    </location>
</feature>
<dbReference type="GO" id="GO:0015031">
    <property type="term" value="P:protein transport"/>
    <property type="evidence" value="ECO:0007669"/>
    <property type="project" value="TreeGrafter"/>
</dbReference>
<dbReference type="OrthoDB" id="291852at2759"/>
<comment type="caution">
    <text evidence="3">The sequence shown here is derived from an EMBL/GenBank/DDBJ whole genome shotgun (WGS) entry which is preliminary data.</text>
</comment>
<evidence type="ECO:0000259" key="1">
    <source>
        <dbReference type="Pfam" id="PF00339"/>
    </source>
</evidence>
<evidence type="ECO:0000313" key="4">
    <source>
        <dbReference type="Proteomes" id="UP000683925"/>
    </source>
</evidence>
<protein>
    <recommendedName>
        <fullName evidence="5">Arrestin C-terminal-like domain-containing protein</fullName>
    </recommendedName>
</protein>
<gene>
    <name evidence="3" type="ORF">POCTA_138.1.T0310340</name>
</gene>
<evidence type="ECO:0000259" key="2">
    <source>
        <dbReference type="Pfam" id="PF02752"/>
    </source>
</evidence>
<dbReference type="OMA" id="YLNENLM"/>
<dbReference type="EMBL" id="CAJJDP010000031">
    <property type="protein sequence ID" value="CAD8156193.1"/>
    <property type="molecule type" value="Genomic_DNA"/>
</dbReference>
<dbReference type="InterPro" id="IPR011022">
    <property type="entry name" value="Arrestin_C-like"/>
</dbReference>
<keyword evidence="4" id="KW-1185">Reference proteome</keyword>
<dbReference type="PANTHER" id="PTHR11188">
    <property type="entry name" value="ARRESTIN DOMAIN CONTAINING PROTEIN"/>
    <property type="match status" value="1"/>
</dbReference>
<feature type="domain" description="Arrestin-like N-terminal" evidence="1">
    <location>
        <begin position="17"/>
        <end position="142"/>
    </location>
</feature>
<evidence type="ECO:0000313" key="3">
    <source>
        <dbReference type="EMBL" id="CAD8156193.1"/>
    </source>
</evidence>
<sequence>MGNKQGSEFGGIMVRTEKTNYFAGDLVKGNIYLHIIKSGYHGNVVQFSIVGKEKTEWEVSTGKSSTTHRGKNVFYEDSFVINTFLNENLMVGQFVFPFELELPLDLPGSLYHSYGLLASVAYKIKVRIISNSKSINDIKNEQEIIIREPIQEILQASQKKVTANLTTWCCKQQGFCSITAKAEKNLYQSGELVNITYDIDNSNCKLNLEKVDASIMSRLIIQSNSGAQYRQEVKLNSVSQSGIQKGMKLLSSASTGCSLQLVNIKNPTIVLAPSTNGSLVNFQYYVIINPNFEGCTFCSSKPIVEVPITLFTLLPQEDQEPIAQPENWQPKAFQPFLIKSNSINPFNKNSLKKMANPMNS</sequence>
<proteinExistence type="predicted"/>
<dbReference type="AlphaFoldDB" id="A0A8S1TWB3"/>
<dbReference type="Proteomes" id="UP000683925">
    <property type="component" value="Unassembled WGS sequence"/>
</dbReference>
<accession>A0A8S1TWB3</accession>
<dbReference type="InterPro" id="IPR011021">
    <property type="entry name" value="Arrestin-like_N"/>
</dbReference>